<name>A0A4U8QF09_9FIRM</name>
<comment type="caution">
    <text evidence="2">The sequence shown here is derived from an EMBL/GenBank/DDBJ whole genome shotgun (WGS) entry which is preliminary data.</text>
</comment>
<proteinExistence type="predicted"/>
<keyword evidence="3" id="KW-1185">Reference proteome</keyword>
<accession>A0A4U8QF09</accession>
<feature type="transmembrane region" description="Helical" evidence="1">
    <location>
        <begin position="285"/>
        <end position="307"/>
    </location>
</feature>
<dbReference type="Proteomes" id="UP000306509">
    <property type="component" value="Unassembled WGS sequence"/>
</dbReference>
<feature type="transmembrane region" description="Helical" evidence="1">
    <location>
        <begin position="142"/>
        <end position="160"/>
    </location>
</feature>
<keyword evidence="1" id="KW-0812">Transmembrane</keyword>
<feature type="transmembrane region" description="Helical" evidence="1">
    <location>
        <begin position="70"/>
        <end position="94"/>
    </location>
</feature>
<keyword evidence="1" id="KW-0472">Membrane</keyword>
<feature type="transmembrane region" description="Helical" evidence="1">
    <location>
        <begin position="34"/>
        <end position="58"/>
    </location>
</feature>
<evidence type="ECO:0000313" key="2">
    <source>
        <dbReference type="EMBL" id="TLD02753.1"/>
    </source>
</evidence>
<dbReference type="AlphaFoldDB" id="A0A4U8QF09"/>
<evidence type="ECO:0000313" key="3">
    <source>
        <dbReference type="Proteomes" id="UP000306509"/>
    </source>
</evidence>
<dbReference type="RefSeq" id="WP_047832230.1">
    <property type="nucleotide sequence ID" value="NZ_CAUSDN010000078.1"/>
</dbReference>
<feature type="transmembrane region" description="Helical" evidence="1">
    <location>
        <begin position="254"/>
        <end position="273"/>
    </location>
</feature>
<gene>
    <name evidence="2" type="primary">ylbJ</name>
    <name evidence="2" type="ORF">DSM106044_00252</name>
</gene>
<dbReference type="EMBL" id="QGQD01000006">
    <property type="protein sequence ID" value="TLD02753.1"/>
    <property type="molecule type" value="Genomic_DNA"/>
</dbReference>
<reference evidence="2 3" key="1">
    <citation type="journal article" date="2019" name="Anaerobe">
        <title>Detection of Robinsoniella peoriensis in multiple bone samples of a trauma patient.</title>
        <authorList>
            <person name="Schrottner P."/>
            <person name="Hartwich K."/>
            <person name="Bunk B."/>
            <person name="Schober I."/>
            <person name="Helbig S."/>
            <person name="Rudolph W.W."/>
            <person name="Gunzer F."/>
        </authorList>
    </citation>
    <scope>NUCLEOTIDE SEQUENCE [LARGE SCALE GENOMIC DNA]</scope>
    <source>
        <strain evidence="2 3">DSM 106044</strain>
    </source>
</reference>
<sequence>MKKMLYGLVITTALIFLYLCPADGFDASLAGLLLWFQTLVPTLLPLMILSNLIINLGLIEPLMFLFAPIFRFLFGVGTNGSYALTVGFFCGYPMGAKVIADLTNEKQITLPEAQYLLGFCNNVSPMFIINFLVLEHLHKEELIIPTIVIIYGAPLLYGLFTGIRCRKQFRESTSLHTNTAPTTTLNFGLVDACIMNGIINITKLGGYIMLFAILAKIVLYLPISNAVIKAFLVGIMEVTNGIHTISMENASFTIQYLLLIAICSFGGLSSIAQTESMIHESGLRLSKYVISKLIITVIALALAACYLL</sequence>
<dbReference type="STRING" id="180332.GCA_000797495_04459"/>
<organism evidence="2 3">
    <name type="scientific">Robinsoniella peoriensis</name>
    <dbReference type="NCBI Taxonomy" id="180332"/>
    <lineage>
        <taxon>Bacteria</taxon>
        <taxon>Bacillati</taxon>
        <taxon>Bacillota</taxon>
        <taxon>Clostridia</taxon>
        <taxon>Lachnospirales</taxon>
        <taxon>Lachnospiraceae</taxon>
        <taxon>Robinsoniella</taxon>
    </lineage>
</organism>
<keyword evidence="1" id="KW-1133">Transmembrane helix</keyword>
<evidence type="ECO:0000256" key="1">
    <source>
        <dbReference type="SAM" id="Phobius"/>
    </source>
</evidence>
<feature type="transmembrane region" description="Helical" evidence="1">
    <location>
        <begin position="204"/>
        <end position="223"/>
    </location>
</feature>
<protein>
    <submittedName>
        <fullName evidence="2">Sporulation integral membrane protein YlbJ</fullName>
    </submittedName>
</protein>